<gene>
    <name evidence="3" type="ORF">Tc00.1047053511751.160</name>
</gene>
<dbReference type="PRINTS" id="PR00180">
    <property type="entry name" value="CRETINALDHBP"/>
</dbReference>
<dbReference type="Proteomes" id="UP000002296">
    <property type="component" value="Unassembled WGS sequence"/>
</dbReference>
<proteinExistence type="predicted"/>
<dbReference type="PROSITE" id="PS50191">
    <property type="entry name" value="CRAL_TRIO"/>
    <property type="match status" value="1"/>
</dbReference>
<dbReference type="RefSeq" id="XP_818503.1">
    <property type="nucleotide sequence ID" value="XM_813410.1"/>
</dbReference>
<dbReference type="CDD" id="cd00170">
    <property type="entry name" value="SEC14"/>
    <property type="match status" value="1"/>
</dbReference>
<dbReference type="KEGG" id="tcr:511751.160"/>
<dbReference type="EMBL" id="AAHK01000138">
    <property type="protein sequence ID" value="EAN96652.1"/>
    <property type="molecule type" value="Genomic_DNA"/>
</dbReference>
<feature type="transmembrane region" description="Helical" evidence="1">
    <location>
        <begin position="21"/>
        <end position="47"/>
    </location>
</feature>
<evidence type="ECO:0000313" key="4">
    <source>
        <dbReference type="Proteomes" id="UP000002296"/>
    </source>
</evidence>
<protein>
    <recommendedName>
        <fullName evidence="2">CRAL-TRIO domain-containing protein</fullName>
    </recommendedName>
</protein>
<dbReference type="SMR" id="Q4DVU8"/>
<dbReference type="PaxDb" id="353153-Q4DVU8"/>
<name>Q4DVU8_TRYCC</name>
<accession>Q4DVU8</accession>
<dbReference type="InterPro" id="IPR001251">
    <property type="entry name" value="CRAL-TRIO_dom"/>
</dbReference>
<dbReference type="InterPro" id="IPR052578">
    <property type="entry name" value="PI_Transfer_CRAL-TRIO"/>
</dbReference>
<dbReference type="GO" id="GO:0008526">
    <property type="term" value="F:phosphatidylinositol transfer activity"/>
    <property type="evidence" value="ECO:0007669"/>
    <property type="project" value="TreeGrafter"/>
</dbReference>
<keyword evidence="1" id="KW-1133">Transmembrane helix</keyword>
<evidence type="ECO:0000256" key="1">
    <source>
        <dbReference type="SAM" id="Phobius"/>
    </source>
</evidence>
<dbReference type="eggNOG" id="KOG1470">
    <property type="taxonomic scope" value="Eukaryota"/>
</dbReference>
<evidence type="ECO:0000313" key="3">
    <source>
        <dbReference type="EMBL" id="EAN96652.1"/>
    </source>
</evidence>
<dbReference type="PANTHER" id="PTHR45824:SF29">
    <property type="entry name" value="GH16843P"/>
    <property type="match status" value="1"/>
</dbReference>
<reference evidence="3 4" key="1">
    <citation type="journal article" date="2005" name="Science">
        <title>The genome sequence of Trypanosoma cruzi, etiologic agent of Chagas disease.</title>
        <authorList>
            <person name="El-Sayed N.M."/>
            <person name="Myler P.J."/>
            <person name="Bartholomeu D.C."/>
            <person name="Nilsson D."/>
            <person name="Aggarwal G."/>
            <person name="Tran A.N."/>
            <person name="Ghedin E."/>
            <person name="Worthey E.A."/>
            <person name="Delcher A.L."/>
            <person name="Blandin G."/>
            <person name="Westenberger S.J."/>
            <person name="Caler E."/>
            <person name="Cerqueira G.C."/>
            <person name="Branche C."/>
            <person name="Haas B."/>
            <person name="Anupama A."/>
            <person name="Arner E."/>
            <person name="Aslund L."/>
            <person name="Attipoe P."/>
            <person name="Bontempi E."/>
            <person name="Bringaud F."/>
            <person name="Burton P."/>
            <person name="Cadag E."/>
            <person name="Campbell D.A."/>
            <person name="Carrington M."/>
            <person name="Crabtree J."/>
            <person name="Darban H."/>
            <person name="da Silveira J.F."/>
            <person name="de Jong P."/>
            <person name="Edwards K."/>
            <person name="Englund P.T."/>
            <person name="Fazelina G."/>
            <person name="Feldblyum T."/>
            <person name="Ferella M."/>
            <person name="Frasch A.C."/>
            <person name="Gull K."/>
            <person name="Horn D."/>
            <person name="Hou L."/>
            <person name="Huang Y."/>
            <person name="Kindlund E."/>
            <person name="Klingbeil M."/>
            <person name="Kluge S."/>
            <person name="Koo H."/>
            <person name="Lacerda D."/>
            <person name="Levin M.J."/>
            <person name="Lorenzi H."/>
            <person name="Louie T."/>
            <person name="Machado C.R."/>
            <person name="McCulloch R."/>
            <person name="McKenna A."/>
            <person name="Mizuno Y."/>
            <person name="Mottram J.C."/>
            <person name="Nelson S."/>
            <person name="Ochaya S."/>
            <person name="Osoegawa K."/>
            <person name="Pai G."/>
            <person name="Parsons M."/>
            <person name="Pentony M."/>
            <person name="Pettersson U."/>
            <person name="Pop M."/>
            <person name="Ramirez J.L."/>
            <person name="Rinta J."/>
            <person name="Robertson L."/>
            <person name="Salzberg S.L."/>
            <person name="Sanchez D.O."/>
            <person name="Seyler A."/>
            <person name="Sharma R."/>
            <person name="Shetty J."/>
            <person name="Simpson A.J."/>
            <person name="Sisk E."/>
            <person name="Tammi M.T."/>
            <person name="Tarleton R."/>
            <person name="Teixeira S."/>
            <person name="Van Aken S."/>
            <person name="Vogt C."/>
            <person name="Ward P.N."/>
            <person name="Wickstead B."/>
            <person name="Wortman J."/>
            <person name="White O."/>
            <person name="Fraser C.M."/>
            <person name="Stuart K.D."/>
            <person name="Andersson B."/>
        </authorList>
    </citation>
    <scope>NUCLEOTIDE SEQUENCE [LARGE SCALE GENOMIC DNA]</scope>
    <source>
        <strain evidence="3 4">CL Brener</strain>
    </source>
</reference>
<keyword evidence="4" id="KW-1185">Reference proteome</keyword>
<comment type="caution">
    <text evidence="3">The sequence shown here is derived from an EMBL/GenBank/DDBJ whole genome shotgun (WGS) entry which is preliminary data.</text>
</comment>
<dbReference type="InterPro" id="IPR036273">
    <property type="entry name" value="CRAL/TRIO_N_dom_sf"/>
</dbReference>
<sequence length="316" mass="36785">MHWKREGEKKKRTGTHRILPVCDDVMVLLFFFFTKHDFFFFLCVFVLRKHGGSIIFICPHWAPHIYSPAFISHKYTMTDTMSTATQRELECVEYLKQKISPTFLDPEDAGFLTDNTYLRFARARNAHKEKALAMLSACLDWRKEFKPYKITHGDVANAMKQFTITAAGRCCKGRPILVMTLGVPNACEVDERVKQLVYLLEEVGLRCHEGITWIIDFSELGKHPRDARSSETRKTTMKILQDYYPELLGALLLYRTPWYVRFLYNAVRPFIDKRTRKKVFSLGHDENLLLQCVSRDQIPESLGGTFRTDAGKPLWE</sequence>
<dbReference type="InParanoid" id="Q4DVU8"/>
<feature type="domain" description="CRAL-TRIO" evidence="2">
    <location>
        <begin position="152"/>
        <end position="310"/>
    </location>
</feature>
<dbReference type="SUPFAM" id="SSF46938">
    <property type="entry name" value="CRAL/TRIO N-terminal domain"/>
    <property type="match status" value="1"/>
</dbReference>
<dbReference type="InterPro" id="IPR036865">
    <property type="entry name" value="CRAL-TRIO_dom_sf"/>
</dbReference>
<dbReference type="SUPFAM" id="SSF52087">
    <property type="entry name" value="CRAL/TRIO domain"/>
    <property type="match status" value="1"/>
</dbReference>
<dbReference type="AlphaFoldDB" id="Q4DVU8"/>
<keyword evidence="1" id="KW-0812">Transmembrane</keyword>
<dbReference type="SMART" id="SM00516">
    <property type="entry name" value="SEC14"/>
    <property type="match status" value="1"/>
</dbReference>
<keyword evidence="1" id="KW-0472">Membrane</keyword>
<dbReference type="FunCoup" id="Q4DVU8">
    <property type="interactions" value="46"/>
</dbReference>
<evidence type="ECO:0000259" key="2">
    <source>
        <dbReference type="PROSITE" id="PS50191"/>
    </source>
</evidence>
<dbReference type="GeneID" id="3550766"/>
<dbReference type="Gene3D" id="3.40.525.10">
    <property type="entry name" value="CRAL-TRIO lipid binding domain"/>
    <property type="match status" value="1"/>
</dbReference>
<organism evidence="3 4">
    <name type="scientific">Trypanosoma cruzi (strain CL Brener)</name>
    <dbReference type="NCBI Taxonomy" id="353153"/>
    <lineage>
        <taxon>Eukaryota</taxon>
        <taxon>Discoba</taxon>
        <taxon>Euglenozoa</taxon>
        <taxon>Kinetoplastea</taxon>
        <taxon>Metakinetoplastina</taxon>
        <taxon>Trypanosomatida</taxon>
        <taxon>Trypanosomatidae</taxon>
        <taxon>Trypanosoma</taxon>
        <taxon>Schizotrypanum</taxon>
    </lineage>
</organism>
<dbReference type="PANTHER" id="PTHR45824">
    <property type="entry name" value="GH16843P"/>
    <property type="match status" value="1"/>
</dbReference>
<dbReference type="Pfam" id="PF00650">
    <property type="entry name" value="CRAL_TRIO"/>
    <property type="match status" value="1"/>
</dbReference>
<dbReference type="STRING" id="353153.Q4DVU8"/>